<organism evidence="3 4">
    <name type="scientific">Vagococcus fluvialis</name>
    <dbReference type="NCBI Taxonomy" id="2738"/>
    <lineage>
        <taxon>Bacteria</taxon>
        <taxon>Bacillati</taxon>
        <taxon>Bacillota</taxon>
        <taxon>Bacilli</taxon>
        <taxon>Lactobacillales</taxon>
        <taxon>Enterococcaceae</taxon>
        <taxon>Vagococcus</taxon>
    </lineage>
</organism>
<dbReference type="AlphaFoldDB" id="A0A369AVN2"/>
<evidence type="ECO:0000313" key="4">
    <source>
        <dbReference type="Proteomes" id="UP000288197"/>
    </source>
</evidence>
<dbReference type="RefSeq" id="WP_114289747.1">
    <property type="nucleotide sequence ID" value="NZ_CP081459.1"/>
</dbReference>
<evidence type="ECO:0000259" key="2">
    <source>
        <dbReference type="Pfam" id="PF08543"/>
    </source>
</evidence>
<proteinExistence type="predicted"/>
<dbReference type="EMBL" id="NGJX01000006">
    <property type="protein sequence ID" value="RSU01888.1"/>
    <property type="molecule type" value="Genomic_DNA"/>
</dbReference>
<reference evidence="3 4" key="1">
    <citation type="submission" date="2017-05" db="EMBL/GenBank/DDBJ databases">
        <title>Vagococcus spp. assemblies.</title>
        <authorList>
            <person name="Gulvik C.A."/>
        </authorList>
    </citation>
    <scope>NUCLEOTIDE SEQUENCE [LARGE SCALE GENOMIC DNA]</scope>
    <source>
        <strain evidence="3 4">NCFB 2497</strain>
    </source>
</reference>
<gene>
    <name evidence="3" type="ORF">CBF32_07835</name>
</gene>
<dbReference type="GO" id="GO:0009228">
    <property type="term" value="P:thiamine biosynthetic process"/>
    <property type="evidence" value="ECO:0007669"/>
    <property type="project" value="UniProtKB-KW"/>
</dbReference>
<dbReference type="GO" id="GO:0005829">
    <property type="term" value="C:cytosol"/>
    <property type="evidence" value="ECO:0007669"/>
    <property type="project" value="TreeGrafter"/>
</dbReference>
<dbReference type="Proteomes" id="UP000288197">
    <property type="component" value="Unassembled WGS sequence"/>
</dbReference>
<name>A0A369AVN2_9ENTE</name>
<accession>A0A369AVN2</accession>
<comment type="caution">
    <text evidence="3">The sequence shown here is derived from an EMBL/GenBank/DDBJ whole genome shotgun (WGS) entry which is preliminary data.</text>
</comment>
<dbReference type="GeneID" id="63146566"/>
<dbReference type="GO" id="GO:0008902">
    <property type="term" value="F:hydroxymethylpyrimidine kinase activity"/>
    <property type="evidence" value="ECO:0007669"/>
    <property type="project" value="TreeGrafter"/>
</dbReference>
<keyword evidence="1" id="KW-0784">Thiamine biosynthesis</keyword>
<feature type="domain" description="Pyridoxamine kinase/Phosphomethylpyrimidine kinase" evidence="2">
    <location>
        <begin position="12"/>
        <end position="101"/>
    </location>
</feature>
<evidence type="ECO:0000256" key="1">
    <source>
        <dbReference type="ARBA" id="ARBA00022977"/>
    </source>
</evidence>
<evidence type="ECO:0000313" key="3">
    <source>
        <dbReference type="EMBL" id="RSU01888.1"/>
    </source>
</evidence>
<dbReference type="GO" id="GO:0008972">
    <property type="term" value="F:phosphomethylpyrimidine kinase activity"/>
    <property type="evidence" value="ECO:0007669"/>
    <property type="project" value="TreeGrafter"/>
</dbReference>
<dbReference type="OrthoDB" id="9810880at2"/>
<protein>
    <recommendedName>
        <fullName evidence="2">Pyridoxamine kinase/Phosphomethylpyrimidine kinase domain-containing protein</fullName>
    </recommendedName>
</protein>
<dbReference type="PANTHER" id="PTHR20858">
    <property type="entry name" value="PHOSPHOMETHYLPYRIMIDINE KINASE"/>
    <property type="match status" value="1"/>
</dbReference>
<dbReference type="Pfam" id="PF08543">
    <property type="entry name" value="Phos_pyr_kin"/>
    <property type="match status" value="1"/>
</dbReference>
<dbReference type="InterPro" id="IPR029056">
    <property type="entry name" value="Ribokinase-like"/>
</dbReference>
<dbReference type="InterPro" id="IPR013749">
    <property type="entry name" value="PM/HMP-P_kinase-1"/>
</dbReference>
<dbReference type="Gene3D" id="3.40.1190.20">
    <property type="match status" value="1"/>
</dbReference>
<keyword evidence="4" id="KW-1185">Reference proteome</keyword>
<sequence length="197" mass="22362">MVKKVLSINHSDSTGKTGIQNDLGSFQELDVFGFTVITSININQEQVLEVVDDLTIKRQFESVFALGQIDSIKLANLHSLETPILIKEFVEEYHVPYLILETPLKDLEQEINQTTIKELHPIVVLTETLDDSKESAKRLFQKEMTALVFPVKNFSDNFLLYNGDSFYSFNTSENVAAFLTAELAIHQTLSHLLKLEK</sequence>
<dbReference type="PANTHER" id="PTHR20858:SF17">
    <property type="entry name" value="HYDROXYMETHYLPYRIMIDINE_PHOSPHOMETHYLPYRIMIDINE KINASE THI20-RELATED"/>
    <property type="match status" value="1"/>
</dbReference>
<dbReference type="SUPFAM" id="SSF53613">
    <property type="entry name" value="Ribokinase-like"/>
    <property type="match status" value="1"/>
</dbReference>